<sequence>MKIKVITTFLLFCLIAGICYYISLPDYHVRNSMSFSNQGTRDTELTVIVYKYWGIDETIRKIETEHNKINGTPTTLEINLYYSAWLIRYGEKPFKTVVFEYD</sequence>
<proteinExistence type="predicted"/>
<gene>
    <name evidence="2" type="ORF">ERS852481_02948</name>
</gene>
<accession>A0A174I2A4</accession>
<name>A0A174I2A4_9FIRM</name>
<dbReference type="RefSeq" id="WP_039959858.1">
    <property type="nucleotide sequence ID" value="NZ_CYZK01000029.1"/>
</dbReference>
<dbReference type="GeneID" id="57433532"/>
<keyword evidence="1" id="KW-0472">Membrane</keyword>
<dbReference type="AlphaFoldDB" id="A0A174I2A4"/>
<dbReference type="Proteomes" id="UP000095362">
    <property type="component" value="Unassembled WGS sequence"/>
</dbReference>
<reference evidence="2 3" key="1">
    <citation type="submission" date="2015-09" db="EMBL/GenBank/DDBJ databases">
        <authorList>
            <consortium name="Pathogen Informatics"/>
        </authorList>
    </citation>
    <scope>NUCLEOTIDE SEQUENCE [LARGE SCALE GENOMIC DNA]</scope>
    <source>
        <strain evidence="2 3">2789STDY5834866</strain>
    </source>
</reference>
<keyword evidence="1" id="KW-1133">Transmembrane helix</keyword>
<feature type="transmembrane region" description="Helical" evidence="1">
    <location>
        <begin position="6"/>
        <end position="24"/>
    </location>
</feature>
<evidence type="ECO:0000256" key="1">
    <source>
        <dbReference type="SAM" id="Phobius"/>
    </source>
</evidence>
<evidence type="ECO:0000313" key="3">
    <source>
        <dbReference type="Proteomes" id="UP000095362"/>
    </source>
</evidence>
<organism evidence="2 3">
    <name type="scientific">Coprococcus comes</name>
    <dbReference type="NCBI Taxonomy" id="410072"/>
    <lineage>
        <taxon>Bacteria</taxon>
        <taxon>Bacillati</taxon>
        <taxon>Bacillota</taxon>
        <taxon>Clostridia</taxon>
        <taxon>Lachnospirales</taxon>
        <taxon>Lachnospiraceae</taxon>
        <taxon>Coprococcus</taxon>
    </lineage>
</organism>
<protein>
    <submittedName>
        <fullName evidence="2">Uncharacterized protein</fullName>
    </submittedName>
</protein>
<keyword evidence="1" id="KW-0812">Transmembrane</keyword>
<dbReference type="EMBL" id="CYZK01000029">
    <property type="protein sequence ID" value="CUO81333.1"/>
    <property type="molecule type" value="Genomic_DNA"/>
</dbReference>
<evidence type="ECO:0000313" key="2">
    <source>
        <dbReference type="EMBL" id="CUO81333.1"/>
    </source>
</evidence>